<feature type="compositionally biased region" description="Basic residues" evidence="1">
    <location>
        <begin position="111"/>
        <end position="126"/>
    </location>
</feature>
<proteinExistence type="predicted"/>
<accession>A0ABY7DIX2</accession>
<reference evidence="2" key="1">
    <citation type="submission" date="2022-11" db="EMBL/GenBank/DDBJ databases">
        <title>Centuries of genome instability and evolution in soft-shell clam transmissible cancer (bioRxiv).</title>
        <authorList>
            <person name="Hart S.F.M."/>
            <person name="Yonemitsu M.A."/>
            <person name="Giersch R.M."/>
            <person name="Beal B.F."/>
            <person name="Arriagada G."/>
            <person name="Davis B.W."/>
            <person name="Ostrander E.A."/>
            <person name="Goff S.P."/>
            <person name="Metzger M.J."/>
        </authorList>
    </citation>
    <scope>NUCLEOTIDE SEQUENCE</scope>
    <source>
        <strain evidence="2">MELC-2E11</strain>
        <tissue evidence="2">Siphon/mantle</tissue>
    </source>
</reference>
<feature type="region of interest" description="Disordered" evidence="1">
    <location>
        <begin position="110"/>
        <end position="129"/>
    </location>
</feature>
<dbReference type="EMBL" id="CP111013">
    <property type="protein sequence ID" value="WAQ96647.1"/>
    <property type="molecule type" value="Genomic_DNA"/>
</dbReference>
<keyword evidence="3" id="KW-1185">Reference proteome</keyword>
<dbReference type="Proteomes" id="UP001164746">
    <property type="component" value="Chromosome 2"/>
</dbReference>
<evidence type="ECO:0000256" key="1">
    <source>
        <dbReference type="SAM" id="MobiDB-lite"/>
    </source>
</evidence>
<sequence>MMISTLTRLVPKNPNTCHRIISTLNQLSGVLALPVARLSTQPNAYQQLDHITTEKFLRMPNAQVPKSGVEICVGLAEQSINSCASVPVPAMRLTWLLVMTLVVTAALAKDKSKKRERNRNNRRAKTRNNDVLEAREVRAVTCTGLYVFSVTS</sequence>
<evidence type="ECO:0000313" key="2">
    <source>
        <dbReference type="EMBL" id="WAQ96647.1"/>
    </source>
</evidence>
<organism evidence="2 3">
    <name type="scientific">Mya arenaria</name>
    <name type="common">Soft-shell clam</name>
    <dbReference type="NCBI Taxonomy" id="6604"/>
    <lineage>
        <taxon>Eukaryota</taxon>
        <taxon>Metazoa</taxon>
        <taxon>Spiralia</taxon>
        <taxon>Lophotrochozoa</taxon>
        <taxon>Mollusca</taxon>
        <taxon>Bivalvia</taxon>
        <taxon>Autobranchia</taxon>
        <taxon>Heteroconchia</taxon>
        <taxon>Euheterodonta</taxon>
        <taxon>Imparidentia</taxon>
        <taxon>Neoheterodontei</taxon>
        <taxon>Myida</taxon>
        <taxon>Myoidea</taxon>
        <taxon>Myidae</taxon>
        <taxon>Mya</taxon>
    </lineage>
</organism>
<evidence type="ECO:0000313" key="3">
    <source>
        <dbReference type="Proteomes" id="UP001164746"/>
    </source>
</evidence>
<gene>
    <name evidence="2" type="ORF">MAR_029337</name>
</gene>
<protein>
    <submittedName>
        <fullName evidence="2">Uncharacterized protein</fullName>
    </submittedName>
</protein>
<name>A0ABY7DIX2_MYAAR</name>